<proteinExistence type="predicted"/>
<reference evidence="1 2" key="1">
    <citation type="submission" date="2019-04" db="EMBL/GenBank/DDBJ databases">
        <authorList>
            <person name="Li Y."/>
            <person name="Wang J."/>
        </authorList>
    </citation>
    <scope>NUCLEOTIDE SEQUENCE [LARGE SCALE GENOMIC DNA]</scope>
    <source>
        <strain evidence="1 2">DSM 14668</strain>
    </source>
</reference>
<name>A0A4U1JL10_9BACT</name>
<comment type="caution">
    <text evidence="1">The sequence shown here is derived from an EMBL/GenBank/DDBJ whole genome shotgun (WGS) entry which is preliminary data.</text>
</comment>
<dbReference type="EMBL" id="SSMQ01000001">
    <property type="protein sequence ID" value="TKD13297.1"/>
    <property type="molecule type" value="Genomic_DNA"/>
</dbReference>
<dbReference type="AlphaFoldDB" id="A0A4U1JL10"/>
<dbReference type="RefSeq" id="WP_136927113.1">
    <property type="nucleotide sequence ID" value="NZ_SSMQ01000001.1"/>
</dbReference>
<gene>
    <name evidence="1" type="ORF">E8A74_01740</name>
</gene>
<organism evidence="1 2">
    <name type="scientific">Polyangium fumosum</name>
    <dbReference type="NCBI Taxonomy" id="889272"/>
    <lineage>
        <taxon>Bacteria</taxon>
        <taxon>Pseudomonadati</taxon>
        <taxon>Myxococcota</taxon>
        <taxon>Polyangia</taxon>
        <taxon>Polyangiales</taxon>
        <taxon>Polyangiaceae</taxon>
        <taxon>Polyangium</taxon>
    </lineage>
</organism>
<evidence type="ECO:0008006" key="3">
    <source>
        <dbReference type="Google" id="ProtNLM"/>
    </source>
</evidence>
<accession>A0A4U1JL10</accession>
<protein>
    <recommendedName>
        <fullName evidence="3">Lipoprotein</fullName>
    </recommendedName>
</protein>
<dbReference type="OrthoDB" id="5518426at2"/>
<sequence>MKTLATSILALCLVACGPDWNGTFVGDLSQSGHCSDGSSVPETEETLELTLYDNGDTVAWDAACGATVIADVEGDVAQVRQASCPAETIDGTTRSLTIKSGTLTLTDTSLRVKLELTATLSGALTATCALNAEGRLARLED</sequence>
<keyword evidence="2" id="KW-1185">Reference proteome</keyword>
<dbReference type="Proteomes" id="UP000309215">
    <property type="component" value="Unassembled WGS sequence"/>
</dbReference>
<evidence type="ECO:0000313" key="2">
    <source>
        <dbReference type="Proteomes" id="UP000309215"/>
    </source>
</evidence>
<evidence type="ECO:0000313" key="1">
    <source>
        <dbReference type="EMBL" id="TKD13297.1"/>
    </source>
</evidence>